<gene>
    <name evidence="3" type="ORF">SDC9_126580</name>
</gene>
<comment type="caution">
    <text evidence="3">The sequence shown here is derived from an EMBL/GenBank/DDBJ whole genome shotgun (WGS) entry which is preliminary data.</text>
</comment>
<feature type="transmembrane region" description="Helical" evidence="1">
    <location>
        <begin position="160"/>
        <end position="177"/>
    </location>
</feature>
<organism evidence="3">
    <name type="scientific">bioreactor metagenome</name>
    <dbReference type="NCBI Taxonomy" id="1076179"/>
    <lineage>
        <taxon>unclassified sequences</taxon>
        <taxon>metagenomes</taxon>
        <taxon>ecological metagenomes</taxon>
    </lineage>
</organism>
<proteinExistence type="predicted"/>
<dbReference type="GO" id="GO:0016020">
    <property type="term" value="C:membrane"/>
    <property type="evidence" value="ECO:0007669"/>
    <property type="project" value="InterPro"/>
</dbReference>
<keyword evidence="1" id="KW-1133">Transmembrane helix</keyword>
<dbReference type="InterPro" id="IPR000045">
    <property type="entry name" value="Prepilin_IV_endopep_pep"/>
</dbReference>
<feature type="transmembrane region" description="Helical" evidence="1">
    <location>
        <begin position="27"/>
        <end position="44"/>
    </location>
</feature>
<feature type="transmembrane region" description="Helical" evidence="1">
    <location>
        <begin position="81"/>
        <end position="102"/>
    </location>
</feature>
<dbReference type="AlphaFoldDB" id="A0A645CS64"/>
<dbReference type="EMBL" id="VSSQ01029411">
    <property type="protein sequence ID" value="MPM79542.1"/>
    <property type="molecule type" value="Genomic_DNA"/>
</dbReference>
<reference evidence="3" key="1">
    <citation type="submission" date="2019-08" db="EMBL/GenBank/DDBJ databases">
        <authorList>
            <person name="Kucharzyk K."/>
            <person name="Murdoch R.W."/>
            <person name="Higgins S."/>
            <person name="Loffler F."/>
        </authorList>
    </citation>
    <scope>NUCLEOTIDE SEQUENCE</scope>
</reference>
<feature type="transmembrane region" description="Helical" evidence="1">
    <location>
        <begin position="51"/>
        <end position="69"/>
    </location>
</feature>
<evidence type="ECO:0000259" key="2">
    <source>
        <dbReference type="Pfam" id="PF01478"/>
    </source>
</evidence>
<keyword evidence="1" id="KW-0812">Transmembrane</keyword>
<evidence type="ECO:0000313" key="3">
    <source>
        <dbReference type="EMBL" id="MPM79542.1"/>
    </source>
</evidence>
<accession>A0A645CS64</accession>
<dbReference type="Gene3D" id="1.20.120.1220">
    <property type="match status" value="1"/>
</dbReference>
<evidence type="ECO:0000256" key="1">
    <source>
        <dbReference type="SAM" id="Phobius"/>
    </source>
</evidence>
<keyword evidence="1" id="KW-0472">Membrane</keyword>
<protein>
    <recommendedName>
        <fullName evidence="2">Prepilin type IV endopeptidase peptidase domain-containing protein</fullName>
    </recommendedName>
</protein>
<sequence length="183" mass="19376">MLATAAFTLWLITIAVTDLRIRKVRNWMVLLGLGLGAFALLTDTSPLQTPVWSGLAGMCAAFAALLPFYALRWMGAGDVKFAAVVGLWFGWSPALLAIWLGGSLLAGLHGAAMLLWRVVQAGPLAGWLVAHAPQPLARPMSTLFSQGLPVVVSSHGKRCIPYAGYMALVAIGLLLAGDRLQAI</sequence>
<name>A0A645CS64_9ZZZZ</name>
<dbReference type="GO" id="GO:0004190">
    <property type="term" value="F:aspartic-type endopeptidase activity"/>
    <property type="evidence" value="ECO:0007669"/>
    <property type="project" value="InterPro"/>
</dbReference>
<feature type="domain" description="Prepilin type IV endopeptidase peptidase" evidence="2">
    <location>
        <begin position="6"/>
        <end position="108"/>
    </location>
</feature>
<dbReference type="Pfam" id="PF01478">
    <property type="entry name" value="Peptidase_A24"/>
    <property type="match status" value="1"/>
</dbReference>